<feature type="compositionally biased region" description="Pro residues" evidence="7">
    <location>
        <begin position="375"/>
        <end position="394"/>
    </location>
</feature>
<dbReference type="Pfam" id="PF00595">
    <property type="entry name" value="PDZ"/>
    <property type="match status" value="1"/>
</dbReference>
<keyword evidence="5 6" id="KW-0440">LIM domain</keyword>
<dbReference type="Pfam" id="PF00412">
    <property type="entry name" value="LIM"/>
    <property type="match status" value="4"/>
</dbReference>
<dbReference type="SUPFAM" id="SSF50156">
    <property type="entry name" value="PDZ domain-like"/>
    <property type="match status" value="1"/>
</dbReference>
<comment type="subcellular location">
    <subcellularLocation>
        <location evidence="1">Cytoplasm</location>
    </subcellularLocation>
</comment>
<feature type="compositionally biased region" description="Pro residues" evidence="7">
    <location>
        <begin position="908"/>
        <end position="924"/>
    </location>
</feature>
<dbReference type="CDD" id="cd09455">
    <property type="entry name" value="LIM1_Enigma_like_1"/>
    <property type="match status" value="1"/>
</dbReference>
<protein>
    <submittedName>
        <fullName evidence="10">LIM domain</fullName>
    </submittedName>
</protein>
<feature type="region of interest" description="Disordered" evidence="7">
    <location>
        <begin position="497"/>
        <end position="519"/>
    </location>
</feature>
<feature type="compositionally biased region" description="Polar residues" evidence="7">
    <location>
        <begin position="598"/>
        <end position="612"/>
    </location>
</feature>
<evidence type="ECO:0000256" key="4">
    <source>
        <dbReference type="ARBA" id="ARBA00022833"/>
    </source>
</evidence>
<feature type="region of interest" description="Disordered" evidence="7">
    <location>
        <begin position="1144"/>
        <end position="1172"/>
    </location>
</feature>
<evidence type="ECO:0000256" key="2">
    <source>
        <dbReference type="ARBA" id="ARBA00022490"/>
    </source>
</evidence>
<feature type="compositionally biased region" description="Pro residues" evidence="7">
    <location>
        <begin position="1147"/>
        <end position="1167"/>
    </location>
</feature>
<dbReference type="Pfam" id="PF15936">
    <property type="entry name" value="DUF4749"/>
    <property type="match status" value="1"/>
</dbReference>
<feature type="compositionally biased region" description="Polar residues" evidence="7">
    <location>
        <begin position="1325"/>
        <end position="1335"/>
    </location>
</feature>
<feature type="compositionally biased region" description="Low complexity" evidence="7">
    <location>
        <begin position="1362"/>
        <end position="1371"/>
    </location>
</feature>
<keyword evidence="11" id="KW-1185">Reference proteome</keyword>
<dbReference type="InterPro" id="IPR036034">
    <property type="entry name" value="PDZ_sf"/>
</dbReference>
<evidence type="ECO:0000256" key="3">
    <source>
        <dbReference type="ARBA" id="ARBA00022723"/>
    </source>
</evidence>
<dbReference type="Proteomes" id="UP001307889">
    <property type="component" value="Chromosome 12"/>
</dbReference>
<feature type="compositionally biased region" description="Low complexity" evidence="7">
    <location>
        <begin position="1208"/>
        <end position="1242"/>
    </location>
</feature>
<dbReference type="SMART" id="SM00228">
    <property type="entry name" value="PDZ"/>
    <property type="match status" value="1"/>
</dbReference>
<dbReference type="Gene3D" id="2.10.110.10">
    <property type="entry name" value="Cysteine Rich Protein"/>
    <property type="match status" value="4"/>
</dbReference>
<feature type="region of interest" description="Disordered" evidence="7">
    <location>
        <begin position="574"/>
        <end position="616"/>
    </location>
</feature>
<dbReference type="PANTHER" id="PTHR24214:SF38">
    <property type="entry name" value="PDZ AND LIM DOMAIN PROTEIN ZASP-RELATED"/>
    <property type="match status" value="1"/>
</dbReference>
<dbReference type="SUPFAM" id="SSF57716">
    <property type="entry name" value="Glucocorticoid receptor-like (DNA-binding domain)"/>
    <property type="match status" value="5"/>
</dbReference>
<gene>
    <name evidence="10" type="ORF">NTJ_13679</name>
</gene>
<feature type="domain" description="PDZ" evidence="9">
    <location>
        <begin position="6"/>
        <end position="88"/>
    </location>
</feature>
<dbReference type="InterPro" id="IPR001478">
    <property type="entry name" value="PDZ"/>
</dbReference>
<dbReference type="InterPro" id="IPR050604">
    <property type="entry name" value="PDZ-LIM_domain"/>
</dbReference>
<dbReference type="CDD" id="cd08368">
    <property type="entry name" value="LIM"/>
    <property type="match status" value="1"/>
</dbReference>
<keyword evidence="3 6" id="KW-0479">Metal-binding</keyword>
<evidence type="ECO:0000256" key="5">
    <source>
        <dbReference type="ARBA" id="ARBA00023038"/>
    </source>
</evidence>
<evidence type="ECO:0000256" key="6">
    <source>
        <dbReference type="PROSITE-ProRule" id="PRU00125"/>
    </source>
</evidence>
<feature type="compositionally biased region" description="Low complexity" evidence="7">
    <location>
        <begin position="1305"/>
        <end position="1324"/>
    </location>
</feature>
<evidence type="ECO:0000259" key="9">
    <source>
        <dbReference type="PROSITE" id="PS50106"/>
    </source>
</evidence>
<keyword evidence="4 6" id="KW-0862">Zinc</keyword>
<evidence type="ECO:0000259" key="8">
    <source>
        <dbReference type="PROSITE" id="PS50023"/>
    </source>
</evidence>
<feature type="domain" description="LIM zinc-binding" evidence="8">
    <location>
        <begin position="267"/>
        <end position="326"/>
    </location>
</feature>
<feature type="domain" description="LIM zinc-binding" evidence="8">
    <location>
        <begin position="1679"/>
        <end position="1734"/>
    </location>
</feature>
<dbReference type="PROSITE" id="PS00478">
    <property type="entry name" value="LIM_DOMAIN_1"/>
    <property type="match status" value="1"/>
</dbReference>
<organism evidence="10 11">
    <name type="scientific">Nesidiocoris tenuis</name>
    <dbReference type="NCBI Taxonomy" id="355587"/>
    <lineage>
        <taxon>Eukaryota</taxon>
        <taxon>Metazoa</taxon>
        <taxon>Ecdysozoa</taxon>
        <taxon>Arthropoda</taxon>
        <taxon>Hexapoda</taxon>
        <taxon>Insecta</taxon>
        <taxon>Pterygota</taxon>
        <taxon>Neoptera</taxon>
        <taxon>Paraneoptera</taxon>
        <taxon>Hemiptera</taxon>
        <taxon>Heteroptera</taxon>
        <taxon>Panheteroptera</taxon>
        <taxon>Cimicomorpha</taxon>
        <taxon>Miridae</taxon>
        <taxon>Dicyphina</taxon>
        <taxon>Nesidiocoris</taxon>
    </lineage>
</organism>
<dbReference type="PROSITE" id="PS50023">
    <property type="entry name" value="LIM_DOMAIN_2"/>
    <property type="match status" value="3"/>
</dbReference>
<accession>A0ABN7BB26</accession>
<dbReference type="SMART" id="SM00132">
    <property type="entry name" value="LIM"/>
    <property type="match status" value="4"/>
</dbReference>
<feature type="region of interest" description="Disordered" evidence="7">
    <location>
        <begin position="867"/>
        <end position="931"/>
    </location>
</feature>
<feature type="compositionally biased region" description="Basic and acidic residues" evidence="7">
    <location>
        <begin position="759"/>
        <end position="768"/>
    </location>
</feature>
<reference evidence="10 11" key="1">
    <citation type="submission" date="2023-09" db="EMBL/GenBank/DDBJ databases">
        <title>Nesidiocoris tenuis whole genome shotgun sequence.</title>
        <authorList>
            <person name="Shibata T."/>
            <person name="Shimoda M."/>
            <person name="Kobayashi T."/>
            <person name="Uehara T."/>
        </authorList>
    </citation>
    <scope>NUCLEOTIDE SEQUENCE [LARGE SCALE GENOMIC DNA]</scope>
    <source>
        <strain evidence="10 11">Japan</strain>
    </source>
</reference>
<evidence type="ECO:0000256" key="1">
    <source>
        <dbReference type="ARBA" id="ARBA00004496"/>
    </source>
</evidence>
<feature type="region of interest" description="Disordered" evidence="7">
    <location>
        <begin position="344"/>
        <end position="405"/>
    </location>
</feature>
<proteinExistence type="predicted"/>
<feature type="compositionally biased region" description="Polar residues" evidence="7">
    <location>
        <begin position="746"/>
        <end position="758"/>
    </location>
</feature>
<name>A0ABN7BB26_9HEMI</name>
<dbReference type="CDD" id="cd09461">
    <property type="entry name" value="LIM3_Enigma_like_1"/>
    <property type="match status" value="1"/>
</dbReference>
<dbReference type="PROSITE" id="PS50106">
    <property type="entry name" value="PDZ"/>
    <property type="match status" value="1"/>
</dbReference>
<feature type="compositionally biased region" description="Low complexity" evidence="7">
    <location>
        <begin position="586"/>
        <end position="597"/>
    </location>
</feature>
<feature type="compositionally biased region" description="Polar residues" evidence="7">
    <location>
        <begin position="497"/>
        <end position="518"/>
    </location>
</feature>
<feature type="region of interest" description="Disordered" evidence="7">
    <location>
        <begin position="746"/>
        <end position="808"/>
    </location>
</feature>
<feature type="region of interest" description="Disordered" evidence="7">
    <location>
        <begin position="434"/>
        <end position="462"/>
    </location>
</feature>
<evidence type="ECO:0000313" key="10">
    <source>
        <dbReference type="EMBL" id="BET00863.1"/>
    </source>
</evidence>
<dbReference type="SMART" id="SM00735">
    <property type="entry name" value="ZM"/>
    <property type="match status" value="1"/>
</dbReference>
<dbReference type="Gene3D" id="2.30.42.10">
    <property type="match status" value="1"/>
</dbReference>
<sequence>MAQVVNVRLSRGDASPWGFRLQGGKDFGQPLLVQKVNGGSVSERAGLQVGDELIRVNGVDVQDMRHKEAQDTIVHAGNNIEMTVQRGGMSTWKPQVTAIGSVPSPGGAPSPLPVTKTSLAAKPSSTPIPSGHNVSPRPFGGASTPQLNGGGDVKALVNKQYNSPIGVYSEQNIAETLSAQTEVLKTGALGVNFMKNERSYDSQKSEVFKMLQEVDQEPRDVEPESVVPNLPLGGFPASSGLRHVAPPEALPAASSPTPGNPLPPGQNICADCERLIVGVFVRIKDKNLHVECFKCATCGSSLKNVGYYTINNKLYCDIHAKMVARQNPPAPNLDPVTIPPGGRIPSGVISASLPTSQPTQPPKVARLPSSVQAPSTPPTVSFPPSLPTPGPLSPQPGTLAPLPFHAPRLGTSHVVAPRANPYFLKTPNAPAPKPFGSVTAPSAQPSAPYTPPAPFSNIGAPKPQTGYSSIKPYYSMYYRAENLNPVIWPPNQTQVSASEHSRISKQTSNSRQAEIESQINRKKMSICSQEVSNISEKLSVRGACSSISEAQSDRPTSPLPDRELEMIVRKNVMAAAHSQDHRSSKRSTSTSMSKTSSFEQQKTVVKTSSSEQQKAETEMCRRLLSRGLSPQRSDSPEILDISSKPHEIKSLLPPACVVRPITPQQHVVFPPELPEGMMCRSRSPSPRPPSGRTKKSPKEPVEKGTPPSFVGLPVVTPKPGPAIDCKLEEIERSAVPASVPIVTVTAETDSNASQQTHGNLEEKTESVESKTSTKITSRAVEEKSKSATEIYNEKVESESSKTKKQQEMPIQERLYTKEEVEKIVKKEVQKVFLKQEEVPKVEKPPELSIDDLPAPILEIGPMARALSTASNRPFTPAPFPKAPELSLRPNEPKEAPKQIKPLEKYVPVPEPSEPYFPPPPPPPDSENKDERTARALREVGCRSPMTEALTVAPERSYSPLPTTAKVDVSCLSSMKCEKTESCSKSCEKSCEKSVIKSVRPPLTIEGTASAFKPTGNGNGSLIPKSTPLVYIPHMKAENPEPRMGERYGIDRSAVAQGGKMKKMVADFENYELSRSQMQYAEIDDAELAALKSTDVQYGCAVAMNPPPKATAQVHKTAPSGLSSQQLLPCYQVFLGDIPTRINRSISPVPPHPIKAPSMEPRPMPTPPNLIQRSRTPVYATPMTTKCTEDPKTCTSKQVCSRSDCVAKQAQTSSSTSSQSSKTVSQTSVRSSVVSSRSARTTSPLAGKPSTVSNAGKQTFKPDIPARSLSPSWKADYVRSVQNLSPITVRLPSPVPPPTKPKGELTQTTTANVTVKNTKQKTTTASQRPATTQSTRPPVGPCGTSKGCGTPPGSPTGRRSPIGPCGTSKGCGTPPPSPTGRRSPAGERVNESYHSMMQMGSMRIEDSRGWDSNNKENITASVVQGSKTAMAYSTKTTSSATTYENRSNAHKNQLVGFLKKTMSGADTNNRTLSSIGNQPKRTPLTPATLPTNVTSWSATPLPPNLPLPRNCGVNPSSSGANAGGAGGLGGGRSSIAGSTAPRRGRGVLNAAVPAGGRVPLCGHCNNQIRGPFITALGKIWCPEHFVCVNPKCKRPLQDIGFVEEDDGLYCEFCFEQYLAPCCDKCRAKIKGDCLNAIGKHFHPECFKCSYCEKLFGNNPFFLEDGLPYCENDWNELFTTKCFSCGFPIEAGDRWVEALSNNYHSQCFNCTMCKKNLEGQSFFAKGGRPFCKTHAR</sequence>
<dbReference type="CDD" id="cd09360">
    <property type="entry name" value="LIM_ALP_like"/>
    <property type="match status" value="1"/>
</dbReference>
<evidence type="ECO:0000313" key="11">
    <source>
        <dbReference type="Proteomes" id="UP001307889"/>
    </source>
</evidence>
<dbReference type="InterPro" id="IPR006643">
    <property type="entry name" value="Zasp-like_motif"/>
</dbReference>
<feature type="domain" description="LIM zinc-binding" evidence="8">
    <location>
        <begin position="1619"/>
        <end position="1678"/>
    </location>
</feature>
<dbReference type="EMBL" id="AP028920">
    <property type="protein sequence ID" value="BET00863.1"/>
    <property type="molecule type" value="Genomic_DNA"/>
</dbReference>
<feature type="region of interest" description="Disordered" evidence="7">
    <location>
        <begin position="674"/>
        <end position="715"/>
    </location>
</feature>
<dbReference type="PANTHER" id="PTHR24214">
    <property type="entry name" value="PDZ AND LIM DOMAIN PROTEIN ZASP"/>
    <property type="match status" value="1"/>
</dbReference>
<feature type="compositionally biased region" description="Basic and acidic residues" evidence="7">
    <location>
        <begin position="779"/>
        <end position="806"/>
    </location>
</feature>
<feature type="region of interest" description="Disordered" evidence="7">
    <location>
        <begin position="1288"/>
        <end position="1386"/>
    </location>
</feature>
<dbReference type="CDD" id="cd23068">
    <property type="entry name" value="PDZ_ZASP52-like"/>
    <property type="match status" value="1"/>
</dbReference>
<keyword evidence="2" id="KW-0963">Cytoplasm</keyword>
<dbReference type="InterPro" id="IPR001781">
    <property type="entry name" value="Znf_LIM"/>
</dbReference>
<feature type="region of interest" description="Disordered" evidence="7">
    <location>
        <begin position="1208"/>
        <end position="1268"/>
    </location>
</feature>
<evidence type="ECO:0000256" key="7">
    <source>
        <dbReference type="SAM" id="MobiDB-lite"/>
    </source>
</evidence>
<dbReference type="InterPro" id="IPR031847">
    <property type="entry name" value="PDLI1-4/Zasp-like_mid"/>
</dbReference>
<feature type="compositionally biased region" description="Basic and acidic residues" evidence="7">
    <location>
        <begin position="890"/>
        <end position="903"/>
    </location>
</feature>